<dbReference type="NCBIfam" id="TIGR03413">
    <property type="entry name" value="GSH_gloB"/>
    <property type="match status" value="1"/>
</dbReference>
<dbReference type="PANTHER" id="PTHR43705">
    <property type="entry name" value="HYDROXYACYLGLUTATHIONE HYDROLASE"/>
    <property type="match status" value="1"/>
</dbReference>
<dbReference type="HAMAP" id="MF_01374">
    <property type="entry name" value="Glyoxalase_2"/>
    <property type="match status" value="1"/>
</dbReference>
<protein>
    <recommendedName>
        <fullName evidence="7">Hydroxyacylglutathione hydrolase</fullName>
        <ecNumber evidence="7">3.1.2.6</ecNumber>
    </recommendedName>
    <alternativeName>
        <fullName evidence="7">Glyoxalase II</fullName>
        <shortName evidence="7">Glx II</shortName>
    </alternativeName>
</protein>
<evidence type="ECO:0000256" key="2">
    <source>
        <dbReference type="ARBA" id="ARBA00004963"/>
    </source>
</evidence>
<evidence type="ECO:0000256" key="5">
    <source>
        <dbReference type="ARBA" id="ARBA00022801"/>
    </source>
</evidence>
<dbReference type="InterPro" id="IPR001279">
    <property type="entry name" value="Metallo-B-lactamas"/>
</dbReference>
<dbReference type="AlphaFoldDB" id="A0A486XRV2"/>
<comment type="pathway">
    <text evidence="2 7">Secondary metabolite metabolism; methylglyoxal degradation; (R)-lactate from methylglyoxal: step 2/2.</text>
</comment>
<evidence type="ECO:0000313" key="9">
    <source>
        <dbReference type="EMBL" id="VHO05085.1"/>
    </source>
</evidence>
<dbReference type="Pfam" id="PF00753">
    <property type="entry name" value="Lactamase_B"/>
    <property type="match status" value="1"/>
</dbReference>
<keyword evidence="4 7" id="KW-0479">Metal-binding</keyword>
<dbReference type="PANTHER" id="PTHR43705:SF1">
    <property type="entry name" value="HYDROXYACYLGLUTATHIONE HYDROLASE GLOB"/>
    <property type="match status" value="1"/>
</dbReference>
<dbReference type="InterPro" id="IPR032282">
    <property type="entry name" value="HAGH_C"/>
</dbReference>
<dbReference type="EC" id="3.1.2.6" evidence="7"/>
<feature type="binding site" evidence="7">
    <location>
        <position position="176"/>
    </location>
    <ligand>
        <name>Zn(2+)</name>
        <dbReference type="ChEBI" id="CHEBI:29105"/>
        <label>2</label>
    </ligand>
</feature>
<gene>
    <name evidence="7" type="primary">gloB</name>
    <name evidence="9" type="ORF">BAL341_2287</name>
</gene>
<dbReference type="SMART" id="SM00849">
    <property type="entry name" value="Lactamase_B"/>
    <property type="match status" value="1"/>
</dbReference>
<dbReference type="PIRSF" id="PIRSF005457">
    <property type="entry name" value="Glx"/>
    <property type="match status" value="1"/>
</dbReference>
<comment type="cofactor">
    <cofactor evidence="7">
        <name>Zn(2+)</name>
        <dbReference type="ChEBI" id="CHEBI:29105"/>
    </cofactor>
    <text evidence="7">Binds 2 Zn(2+) ions per subunit.</text>
</comment>
<organism evidence="9">
    <name type="scientific">Rheinheimera sp. BAL341</name>
    <dbReference type="NCBI Taxonomy" id="1708203"/>
    <lineage>
        <taxon>Bacteria</taxon>
        <taxon>Pseudomonadati</taxon>
        <taxon>Pseudomonadota</taxon>
        <taxon>Gammaproteobacteria</taxon>
        <taxon>Chromatiales</taxon>
        <taxon>Chromatiaceae</taxon>
        <taxon>Rheinheimera</taxon>
    </lineage>
</organism>
<feature type="binding site" evidence="7">
    <location>
        <position position="60"/>
    </location>
    <ligand>
        <name>Zn(2+)</name>
        <dbReference type="ChEBI" id="CHEBI:29105"/>
        <label>1</label>
    </ligand>
</feature>
<dbReference type="UniPathway" id="UPA00619">
    <property type="reaction ID" value="UER00676"/>
</dbReference>
<comment type="function">
    <text evidence="7">Thiolesterase that catalyzes the hydrolysis of S-D-lactoyl-glutathione to form glutathione and D-lactic acid.</text>
</comment>
<evidence type="ECO:0000256" key="7">
    <source>
        <dbReference type="HAMAP-Rule" id="MF_01374"/>
    </source>
</evidence>
<dbReference type="GO" id="GO:0046872">
    <property type="term" value="F:metal ion binding"/>
    <property type="evidence" value="ECO:0007669"/>
    <property type="project" value="UniProtKB-KW"/>
</dbReference>
<evidence type="ECO:0000256" key="4">
    <source>
        <dbReference type="ARBA" id="ARBA00022723"/>
    </source>
</evidence>
<reference evidence="9" key="1">
    <citation type="submission" date="2019-04" db="EMBL/GenBank/DDBJ databases">
        <authorList>
            <person name="Brambilla D."/>
        </authorList>
    </citation>
    <scope>NUCLEOTIDE SEQUENCE</scope>
    <source>
        <strain evidence="9">BAL1</strain>
    </source>
</reference>
<dbReference type="SUPFAM" id="SSF56281">
    <property type="entry name" value="Metallo-hydrolase/oxidoreductase"/>
    <property type="match status" value="1"/>
</dbReference>
<accession>A0A486XRV2</accession>
<dbReference type="Pfam" id="PF16123">
    <property type="entry name" value="HAGH_C"/>
    <property type="match status" value="1"/>
</dbReference>
<dbReference type="GO" id="GO:0019243">
    <property type="term" value="P:methylglyoxal catabolic process to D-lactate via S-lactoyl-glutathione"/>
    <property type="evidence" value="ECO:0007669"/>
    <property type="project" value="UniProtKB-UniRule"/>
</dbReference>
<feature type="binding site" evidence="7">
    <location>
        <position position="138"/>
    </location>
    <ligand>
        <name>Zn(2+)</name>
        <dbReference type="ChEBI" id="CHEBI:29105"/>
        <label>2</label>
    </ligand>
</feature>
<keyword evidence="6 7" id="KW-0862">Zinc</keyword>
<proteinExistence type="inferred from homology"/>
<comment type="similarity">
    <text evidence="3 7">Belongs to the metallo-beta-lactamase superfamily. Glyoxalase II family.</text>
</comment>
<dbReference type="InterPro" id="IPR017782">
    <property type="entry name" value="Hydroxyacylglutathione_Hdrlase"/>
</dbReference>
<dbReference type="Gene3D" id="3.60.15.10">
    <property type="entry name" value="Ribonuclease Z/Hydroxyacylglutathione hydrolase-like"/>
    <property type="match status" value="1"/>
</dbReference>
<comment type="catalytic activity">
    <reaction evidence="1 7">
        <text>an S-(2-hydroxyacyl)glutathione + H2O = a 2-hydroxy carboxylate + glutathione + H(+)</text>
        <dbReference type="Rhea" id="RHEA:21864"/>
        <dbReference type="ChEBI" id="CHEBI:15377"/>
        <dbReference type="ChEBI" id="CHEBI:15378"/>
        <dbReference type="ChEBI" id="CHEBI:57925"/>
        <dbReference type="ChEBI" id="CHEBI:58896"/>
        <dbReference type="ChEBI" id="CHEBI:71261"/>
        <dbReference type="EC" id="3.1.2.6"/>
    </reaction>
</comment>
<feature type="domain" description="Metallo-beta-lactamase" evidence="8">
    <location>
        <begin position="17"/>
        <end position="176"/>
    </location>
</feature>
<evidence type="ECO:0000259" key="8">
    <source>
        <dbReference type="SMART" id="SM00849"/>
    </source>
</evidence>
<dbReference type="EMBL" id="CAAJGR010000119">
    <property type="protein sequence ID" value="VHO05085.1"/>
    <property type="molecule type" value="Genomic_DNA"/>
</dbReference>
<comment type="subunit">
    <text evidence="7">Monomer.</text>
</comment>
<feature type="binding site" evidence="7">
    <location>
        <position position="121"/>
    </location>
    <ligand>
        <name>Zn(2+)</name>
        <dbReference type="ChEBI" id="CHEBI:29105"/>
        <label>1</label>
    </ligand>
</feature>
<evidence type="ECO:0000256" key="3">
    <source>
        <dbReference type="ARBA" id="ARBA00006759"/>
    </source>
</evidence>
<dbReference type="InterPro" id="IPR036866">
    <property type="entry name" value="RibonucZ/Hydroxyglut_hydro"/>
</dbReference>
<dbReference type="GO" id="GO:0004416">
    <property type="term" value="F:hydroxyacylglutathione hydrolase activity"/>
    <property type="evidence" value="ECO:0007669"/>
    <property type="project" value="UniProtKB-UniRule"/>
</dbReference>
<dbReference type="CDD" id="cd07723">
    <property type="entry name" value="hydroxyacylglutathione_hydrolase_MBL-fold"/>
    <property type="match status" value="1"/>
</dbReference>
<feature type="binding site" evidence="7">
    <location>
        <position position="64"/>
    </location>
    <ligand>
        <name>Zn(2+)</name>
        <dbReference type="ChEBI" id="CHEBI:29105"/>
        <label>2</label>
    </ligand>
</feature>
<keyword evidence="5 7" id="KW-0378">Hydrolase</keyword>
<dbReference type="InterPro" id="IPR035680">
    <property type="entry name" value="Clx_II_MBL"/>
</dbReference>
<feature type="binding site" evidence="7">
    <location>
        <position position="65"/>
    </location>
    <ligand>
        <name>Zn(2+)</name>
        <dbReference type="ChEBI" id="CHEBI:29105"/>
        <label>2</label>
    </ligand>
</feature>
<feature type="binding site" evidence="7">
    <location>
        <position position="138"/>
    </location>
    <ligand>
        <name>Zn(2+)</name>
        <dbReference type="ChEBI" id="CHEBI:29105"/>
        <label>1</label>
    </ligand>
</feature>
<name>A0A486XRV2_9GAMM</name>
<evidence type="ECO:0000256" key="6">
    <source>
        <dbReference type="ARBA" id="ARBA00022833"/>
    </source>
</evidence>
<evidence type="ECO:0000256" key="1">
    <source>
        <dbReference type="ARBA" id="ARBA00001623"/>
    </source>
</evidence>
<feature type="binding site" evidence="7">
    <location>
        <position position="62"/>
    </location>
    <ligand>
        <name>Zn(2+)</name>
        <dbReference type="ChEBI" id="CHEBI:29105"/>
        <label>1</label>
    </ligand>
</feature>
<sequence>MLVTIMLQITPINAFEDNYIWALCQPDNPNCAVVDPGDADAVLRFLAQHNKQLSTILITHHHHDHTGGIQRLKQQFADINVIGPAEEQERINGLTLLVKHGDVVNLAEFSLKLDVIGVPGHTSGHIAFYSAPVLFCGDTLFSAGCGRLFEGSPAQMWQSLQQLLQLPESTQIYCSHEYTLANIKFALTIEPENSALIAYQRDCLILRQAGEPTLPALLGREKQVNPFLRCNDSGLQHLWQKDSALELFRWLRASKDRFAG</sequence>
<dbReference type="InterPro" id="IPR050110">
    <property type="entry name" value="Glyoxalase_II_hydrolase"/>
</dbReference>